<feature type="region of interest" description="Disordered" evidence="5">
    <location>
        <begin position="88"/>
        <end position="207"/>
    </location>
</feature>
<evidence type="ECO:0000256" key="3">
    <source>
        <dbReference type="ARBA" id="ARBA00023224"/>
    </source>
</evidence>
<evidence type="ECO:0000313" key="6">
    <source>
        <dbReference type="EMBL" id="CAH8379980.1"/>
    </source>
</evidence>
<dbReference type="Proteomes" id="UP001642260">
    <property type="component" value="Unassembled WGS sequence"/>
</dbReference>
<dbReference type="PANTHER" id="PTHR36486">
    <property type="entry name" value="OS01G0977800 PROTEIN"/>
    <property type="match status" value="1"/>
</dbReference>
<feature type="region of interest" description="Disordered" evidence="5">
    <location>
        <begin position="556"/>
        <end position="576"/>
    </location>
</feature>
<keyword evidence="7" id="KW-1185">Reference proteome</keyword>
<gene>
    <name evidence="6" type="ORF">ERUC_LOCUS33043</name>
</gene>
<evidence type="ECO:0000256" key="1">
    <source>
        <dbReference type="ARBA" id="ARBA00022741"/>
    </source>
</evidence>
<dbReference type="EMBL" id="CAKOAT010486265">
    <property type="protein sequence ID" value="CAH8379980.1"/>
    <property type="molecule type" value="Genomic_DNA"/>
</dbReference>
<dbReference type="GO" id="GO:0005525">
    <property type="term" value="F:GTP binding"/>
    <property type="evidence" value="ECO:0007669"/>
    <property type="project" value="UniProtKB-KW"/>
</dbReference>
<reference evidence="6 7" key="1">
    <citation type="submission" date="2022-03" db="EMBL/GenBank/DDBJ databases">
        <authorList>
            <person name="Macdonald S."/>
            <person name="Ahmed S."/>
            <person name="Newling K."/>
        </authorList>
    </citation>
    <scope>NUCLEOTIDE SEQUENCE [LARGE SCALE GENOMIC DNA]</scope>
</reference>
<accession>A0ABC8LAM2</accession>
<name>A0ABC8LAM2_ERUVS</name>
<sequence>MATLVRKFLPLSSPVPIKDNHASDDGEESSNSFQIDYSFAEEYKGPLIATNLPRANPVQVDEIPTALPVSFTSLSSAVSYPVVQPLPTANRLTKKPPEKKKNGFVDSAASSSVVLKPHHLVSGSSSSSSPSSSRVTRKPHEKKNGFVDSVASPSVVLKPHHVVSGSSSSSSQRLEVGEEVASPSSSAAEVREESEGEDDCSDEEEQVNRVRFAEESEYDEESVYMSDGESIAAATPRAERKGKKGSCYRCLMGSRFTEKEVCIVCCAKYCSNCVRRAMGAMPEGRKCQTCIGFRIAEDNRKSLGKCSRMLKRVLTDSELKQVMQAEISCKVNQLPSRLITVNGKSLDEEELFMLQTCPNPPKKLKPGDYWYDKVAGYWGKVGEKPCQIISPHMNIGGNIKKEASSGDTEIFINNREITKSELMMLKMVGVQCEGKPHFWVNSDGTYQEEGQNRIMGNIWSKKRARLACAVFSLPVPPTSSAVEPNDEPVYEHKMLNKLLLIGEEKCGATTIYKQARSLYKVPFTEDERERIKVTIQTNLYAYLAMVLEAYEQEMNNNQSSDQTGNTGDETSAKTVSSINPRLKHFSDWLLKEKEEGNLKIFPASSRENAQTVAELWRVPAIQATYKRLRDTFPRNAVYFLGRILEISTAEYNPTDMDILQAEGLSSIEGLSCVEFSFPSTAQEDSLEIDYQHDPKMKYQLIRLNPRKLGENWKLLEMFEDADLVIFCVPLTDYGEYIEDSEGVLVNKMIANKQLFESMVTHPILANKRFLLVLTKFDLLEEKIEEVPLRTCEWFEDFNPLISQNQTSRHNPPMAQRAFHYIGYQFKRLYDSLVEPFSTRGGGGRSFRPKLFVSQVSLESDTVDNALRYAREILKWHVEETSMFQEMSTTSIEASLSS</sequence>
<dbReference type="InterPro" id="IPR001019">
    <property type="entry name" value="Gprotein_alpha_su"/>
</dbReference>
<dbReference type="SUPFAM" id="SSF52540">
    <property type="entry name" value="P-loop containing nucleoside triphosphate hydrolases"/>
    <property type="match status" value="1"/>
</dbReference>
<dbReference type="InterPro" id="IPR053057">
    <property type="entry name" value="XLG_GTP-binding"/>
</dbReference>
<keyword evidence="4" id="KW-0460">Magnesium</keyword>
<dbReference type="SMART" id="SM00275">
    <property type="entry name" value="G_alpha"/>
    <property type="match status" value="1"/>
</dbReference>
<dbReference type="GO" id="GO:0007165">
    <property type="term" value="P:signal transduction"/>
    <property type="evidence" value="ECO:0007669"/>
    <property type="project" value="UniProtKB-KW"/>
</dbReference>
<dbReference type="Gene3D" id="3.40.50.300">
    <property type="entry name" value="P-loop containing nucleotide triphosphate hydrolases"/>
    <property type="match status" value="1"/>
</dbReference>
<evidence type="ECO:0000256" key="5">
    <source>
        <dbReference type="SAM" id="MobiDB-lite"/>
    </source>
</evidence>
<dbReference type="Gene3D" id="1.10.400.10">
    <property type="entry name" value="GI Alpha 1, domain 2-like"/>
    <property type="match status" value="1"/>
</dbReference>
<dbReference type="InterPro" id="IPR027417">
    <property type="entry name" value="P-loop_NTPase"/>
</dbReference>
<dbReference type="InterPro" id="IPR011025">
    <property type="entry name" value="GproteinA_insert"/>
</dbReference>
<organism evidence="6 7">
    <name type="scientific">Eruca vesicaria subsp. sativa</name>
    <name type="common">Garden rocket</name>
    <name type="synonym">Eruca sativa</name>
    <dbReference type="NCBI Taxonomy" id="29727"/>
    <lineage>
        <taxon>Eukaryota</taxon>
        <taxon>Viridiplantae</taxon>
        <taxon>Streptophyta</taxon>
        <taxon>Embryophyta</taxon>
        <taxon>Tracheophyta</taxon>
        <taxon>Spermatophyta</taxon>
        <taxon>Magnoliopsida</taxon>
        <taxon>eudicotyledons</taxon>
        <taxon>Gunneridae</taxon>
        <taxon>Pentapetalae</taxon>
        <taxon>rosids</taxon>
        <taxon>malvids</taxon>
        <taxon>Brassicales</taxon>
        <taxon>Brassicaceae</taxon>
        <taxon>Brassiceae</taxon>
        <taxon>Eruca</taxon>
    </lineage>
</organism>
<dbReference type="Pfam" id="PF00503">
    <property type="entry name" value="G-alpha"/>
    <property type="match status" value="1"/>
</dbReference>
<evidence type="ECO:0000256" key="2">
    <source>
        <dbReference type="ARBA" id="ARBA00023134"/>
    </source>
</evidence>
<evidence type="ECO:0008006" key="8">
    <source>
        <dbReference type="Google" id="ProtNLM"/>
    </source>
</evidence>
<feature type="compositionally biased region" description="Acidic residues" evidence="5">
    <location>
        <begin position="192"/>
        <end position="205"/>
    </location>
</feature>
<feature type="compositionally biased region" description="Low complexity" evidence="5">
    <location>
        <begin position="122"/>
        <end position="133"/>
    </location>
</feature>
<keyword evidence="1" id="KW-0547">Nucleotide-binding</keyword>
<dbReference type="PANTHER" id="PTHR36486:SF4">
    <property type="entry name" value="PH DOMAIN-CONTAINING PROTEIN"/>
    <property type="match status" value="1"/>
</dbReference>
<dbReference type="PROSITE" id="PS51882">
    <property type="entry name" value="G_ALPHA"/>
    <property type="match status" value="1"/>
</dbReference>
<proteinExistence type="predicted"/>
<dbReference type="SUPFAM" id="SSF47895">
    <property type="entry name" value="Transducin (alpha subunit), insertion domain"/>
    <property type="match status" value="1"/>
</dbReference>
<dbReference type="FunFam" id="1.10.400.10:FF:000013">
    <property type="entry name" value="Extra-large guanine nucleotide-binding protein 2"/>
    <property type="match status" value="1"/>
</dbReference>
<feature type="region of interest" description="Disordered" evidence="5">
    <location>
        <begin position="1"/>
        <end position="31"/>
    </location>
</feature>
<feature type="compositionally biased region" description="Low complexity" evidence="5">
    <location>
        <begin position="179"/>
        <end position="188"/>
    </location>
</feature>
<keyword evidence="2" id="KW-0342">GTP-binding</keyword>
<protein>
    <recommendedName>
        <fullName evidence="8">Extra-large guanine nucleotide-binding protein 2</fullName>
    </recommendedName>
</protein>
<comment type="caution">
    <text evidence="6">The sequence shown here is derived from an EMBL/GenBank/DDBJ whole genome shotgun (WGS) entry which is preliminary data.</text>
</comment>
<dbReference type="AlphaFoldDB" id="A0ABC8LAM2"/>
<keyword evidence="3" id="KW-0807">Transducer</keyword>
<evidence type="ECO:0000256" key="4">
    <source>
        <dbReference type="PIRSR" id="PIRSR601019-2"/>
    </source>
</evidence>
<evidence type="ECO:0000313" key="7">
    <source>
        <dbReference type="Proteomes" id="UP001642260"/>
    </source>
</evidence>
<feature type="binding site" evidence="4">
    <location>
        <position position="509"/>
    </location>
    <ligand>
        <name>Mg(2+)</name>
        <dbReference type="ChEBI" id="CHEBI:18420"/>
    </ligand>
</feature>
<keyword evidence="4" id="KW-0479">Metal-binding</keyword>